<keyword evidence="4" id="KW-0443">Lipid metabolism</keyword>
<dbReference type="OrthoDB" id="421951at2759"/>
<dbReference type="GO" id="GO:0004623">
    <property type="term" value="F:phospholipase A2 activity"/>
    <property type="evidence" value="ECO:0007669"/>
    <property type="project" value="TreeGrafter"/>
</dbReference>
<proteinExistence type="inferred from homology"/>
<evidence type="ECO:0000256" key="3">
    <source>
        <dbReference type="ARBA" id="ARBA00022801"/>
    </source>
</evidence>
<evidence type="ECO:0000256" key="1">
    <source>
        <dbReference type="ARBA" id="ARBA00007824"/>
    </source>
</evidence>
<evidence type="ECO:0000313" key="6">
    <source>
        <dbReference type="Proteomes" id="UP001652624"/>
    </source>
</evidence>
<evidence type="ECO:0000256" key="2">
    <source>
        <dbReference type="ARBA" id="ARBA00022679"/>
    </source>
</evidence>
<comment type="similarity">
    <text evidence="1">Belongs to the H-rev107 family.</text>
</comment>
<dbReference type="GeneID" id="107522703"/>
<gene>
    <name evidence="7" type="primary">LOC107522703</name>
</gene>
<dbReference type="Gene3D" id="3.90.1720.10">
    <property type="entry name" value="endopeptidase domain like (from Nostoc punctiforme)"/>
    <property type="match status" value="3"/>
</dbReference>
<dbReference type="GO" id="GO:0070292">
    <property type="term" value="P:N-acylphosphatidylethanolamine metabolic process"/>
    <property type="evidence" value="ECO:0007669"/>
    <property type="project" value="TreeGrafter"/>
</dbReference>
<dbReference type="GO" id="GO:0016410">
    <property type="term" value="F:N-acyltransferase activity"/>
    <property type="evidence" value="ECO:0007669"/>
    <property type="project" value="TreeGrafter"/>
</dbReference>
<feature type="domain" description="LRAT" evidence="5">
    <location>
        <begin position="183"/>
        <end position="298"/>
    </location>
</feature>
<reference evidence="7" key="1">
    <citation type="submission" date="2025-08" db="UniProtKB">
        <authorList>
            <consortium name="RefSeq"/>
        </authorList>
    </citation>
    <scope>IDENTIFICATION</scope>
</reference>
<dbReference type="PANTHER" id="PTHR13943">
    <property type="entry name" value="HRAS-LIKE SUPPRESSOR - RELATED"/>
    <property type="match status" value="1"/>
</dbReference>
<keyword evidence="3" id="KW-0378">Hydrolase</keyword>
<evidence type="ECO:0000256" key="4">
    <source>
        <dbReference type="ARBA" id="ARBA00023098"/>
    </source>
</evidence>
<dbReference type="RefSeq" id="XP_016045177.2">
    <property type="nucleotide sequence ID" value="XM_016189691.2"/>
</dbReference>
<keyword evidence="2" id="KW-0808">Transferase</keyword>
<dbReference type="InterPro" id="IPR051496">
    <property type="entry name" value="H-rev107_PLA/AT"/>
</dbReference>
<dbReference type="AlphaFoldDB" id="A0A1S3WFW7"/>
<keyword evidence="6" id="KW-1185">Reference proteome</keyword>
<dbReference type="InterPro" id="IPR007053">
    <property type="entry name" value="LRAT_dom"/>
</dbReference>
<feature type="domain" description="LRAT" evidence="5">
    <location>
        <begin position="57"/>
        <end position="173"/>
    </location>
</feature>
<dbReference type="InParanoid" id="A0A1S3WFW7"/>
<dbReference type="STRING" id="9365.ENSEEUP00000011836"/>
<dbReference type="Proteomes" id="UP001652624">
    <property type="component" value="Chromosome 17"/>
</dbReference>
<dbReference type="PROSITE" id="PS51934">
    <property type="entry name" value="LRAT"/>
    <property type="match status" value="3"/>
</dbReference>
<organism evidence="6 7">
    <name type="scientific">Erinaceus europaeus</name>
    <name type="common">Western European hedgehog</name>
    <dbReference type="NCBI Taxonomy" id="9365"/>
    <lineage>
        <taxon>Eukaryota</taxon>
        <taxon>Metazoa</taxon>
        <taxon>Chordata</taxon>
        <taxon>Craniata</taxon>
        <taxon>Vertebrata</taxon>
        <taxon>Euteleostomi</taxon>
        <taxon>Mammalia</taxon>
        <taxon>Eutheria</taxon>
        <taxon>Laurasiatheria</taxon>
        <taxon>Eulipotyphla</taxon>
        <taxon>Erinaceidae</taxon>
        <taxon>Erinaceinae</taxon>
        <taxon>Erinaceus</taxon>
    </lineage>
</organism>
<name>A0A1S3WFW7_ERIEU</name>
<evidence type="ECO:0000313" key="7">
    <source>
        <dbReference type="RefSeq" id="XP_016045177.2"/>
    </source>
</evidence>
<dbReference type="PANTHER" id="PTHR13943:SF36">
    <property type="entry name" value="PHOSPHOLIPASE A AND ACYLTRANSFERASE 4"/>
    <property type="match status" value="1"/>
</dbReference>
<dbReference type="Pfam" id="PF04970">
    <property type="entry name" value="LRAT"/>
    <property type="match status" value="3"/>
</dbReference>
<dbReference type="GO" id="GO:0008970">
    <property type="term" value="F:phospholipase A1 activity"/>
    <property type="evidence" value="ECO:0007669"/>
    <property type="project" value="TreeGrafter"/>
</dbReference>
<dbReference type="GO" id="GO:0005737">
    <property type="term" value="C:cytoplasm"/>
    <property type="evidence" value="ECO:0007669"/>
    <property type="project" value="TreeGrafter"/>
</dbReference>
<feature type="domain" description="LRAT" evidence="5">
    <location>
        <begin position="308"/>
        <end position="423"/>
    </location>
</feature>
<protein>
    <submittedName>
        <fullName evidence="7">Uncharacterized protein LOC107522703</fullName>
    </submittedName>
</protein>
<sequence>MSQRLESGRSNFKQVTYRKVKVKQKSDIKVGSQTGQRIPPEFLKMPPLPKEPQPGDLIEFTYNNSLHWALYEGNGYVVHLALKCDISWGEFFSNMVKWCNKGVVKRELLKDVVKKNPYRVNNFLDSQYPQWSLNKILSTAKRKVGEEMEYSDLRKISRCFVIYLRYGLICKEQFCELPKSGDLIEIFYKGHQHWAIFEGNDYVVHLAPPKPTGLLSMFWSQKSTAVVQRALLKDVVNNHSHRVNNHSDDTFPPLPVNKILSAMKKKIGQEMRIEFSAWKTKCEVFATYLRYGLITKEPFCDTPKSGDMIEFFRTGYQHWALYEEDGYVIHLAPPDDFLGKQHIISSVALGFAVVKRQPLKEVVQGCPYRVNNYLDGCHSPRLLKDILRDAKNSIGKKMDYSLLHWNCEHFATYLRYKIAYSVQADNFLRVLQNKKMIDISGIEGPVCEEVVKKSAKACRIQGVCAGCG</sequence>
<evidence type="ECO:0000259" key="5">
    <source>
        <dbReference type="PROSITE" id="PS51934"/>
    </source>
</evidence>
<accession>A0A1S3WFW7</accession>